<dbReference type="InterPro" id="IPR039622">
    <property type="entry name" value="MBD10/11"/>
</dbReference>
<feature type="compositionally biased region" description="Basic and acidic residues" evidence="6">
    <location>
        <begin position="196"/>
        <end position="207"/>
    </location>
</feature>
<dbReference type="PROSITE" id="PS50982">
    <property type="entry name" value="MBD"/>
    <property type="match status" value="1"/>
</dbReference>
<keyword evidence="2" id="KW-0805">Transcription regulation</keyword>
<evidence type="ECO:0000256" key="3">
    <source>
        <dbReference type="ARBA" id="ARBA00023125"/>
    </source>
</evidence>
<feature type="compositionally biased region" description="Basic and acidic residues" evidence="6">
    <location>
        <begin position="155"/>
        <end position="167"/>
    </location>
</feature>
<accession>A0A5J5B1X4</accession>
<feature type="compositionally biased region" description="Basic and acidic residues" evidence="6">
    <location>
        <begin position="1"/>
        <end position="17"/>
    </location>
</feature>
<sequence>MASSVEKETQSMAKEEVVSLELPAPPGWKKKFMPKKGGTPKKNEIIFTAPTGEEITNRRQLEQYLKSYPGGPAISEFDWGTGETPRRSARISVRAKATPPPESEPPKKRSRKSSASKKDNKEKEVAPDETEVAKEVHMKEAEKTEMDNAAEEIEKDVVKENQEENKDATQVTGGKAEGSHPEEVKLGEDIQMPNDAVHKKSAEEPGNSKETLVGEVADGSEATQKEKEKTDDVKVQEKVQQTPAEAEKEDGTGEQDKEDTIIAEEKKKEEEGEEKHKSSAFESVGETNNAEQNYLDNEISKKVEGEVTENGSHGSKAGEAKA</sequence>
<proteinExistence type="predicted"/>
<evidence type="ECO:0000256" key="4">
    <source>
        <dbReference type="ARBA" id="ARBA00023163"/>
    </source>
</evidence>
<evidence type="ECO:0000256" key="1">
    <source>
        <dbReference type="ARBA" id="ARBA00004123"/>
    </source>
</evidence>
<feature type="compositionally biased region" description="Basic and acidic residues" evidence="6">
    <location>
        <begin position="245"/>
        <end position="279"/>
    </location>
</feature>
<evidence type="ECO:0000256" key="6">
    <source>
        <dbReference type="SAM" id="MobiDB-lite"/>
    </source>
</evidence>
<dbReference type="GO" id="GO:0003677">
    <property type="term" value="F:DNA binding"/>
    <property type="evidence" value="ECO:0007669"/>
    <property type="project" value="UniProtKB-KW"/>
</dbReference>
<dbReference type="Proteomes" id="UP000325577">
    <property type="component" value="Linkage Group LG17"/>
</dbReference>
<evidence type="ECO:0000259" key="7">
    <source>
        <dbReference type="PROSITE" id="PS50982"/>
    </source>
</evidence>
<gene>
    <name evidence="8" type="ORF">F0562_030114</name>
</gene>
<keyword evidence="9" id="KW-1185">Reference proteome</keyword>
<dbReference type="PANTHER" id="PTHR33729">
    <property type="entry name" value="METHYL-CPG BINDING DOMAIN CONTAINING PROTEIN, EXPRESSED"/>
    <property type="match status" value="1"/>
</dbReference>
<keyword evidence="4" id="KW-0804">Transcription</keyword>
<dbReference type="PANTHER" id="PTHR33729:SF6">
    <property type="entry name" value="METHYL-CPG-BINDING DOMAIN-CONTAINING PROTEIN 11"/>
    <property type="match status" value="1"/>
</dbReference>
<keyword evidence="5" id="KW-0539">Nucleus</keyword>
<dbReference type="OrthoDB" id="1435582at2759"/>
<dbReference type="EMBL" id="CM018040">
    <property type="protein sequence ID" value="KAA8535111.1"/>
    <property type="molecule type" value="Genomic_DNA"/>
</dbReference>
<feature type="region of interest" description="Disordered" evidence="6">
    <location>
        <begin position="1"/>
        <end position="322"/>
    </location>
</feature>
<feature type="compositionally biased region" description="Basic and acidic residues" evidence="6">
    <location>
        <begin position="116"/>
        <end position="146"/>
    </location>
</feature>
<protein>
    <recommendedName>
        <fullName evidence="7">MBD domain-containing protein</fullName>
    </recommendedName>
</protein>
<dbReference type="AlphaFoldDB" id="A0A5J5B1X4"/>
<dbReference type="InterPro" id="IPR016177">
    <property type="entry name" value="DNA-bd_dom_sf"/>
</dbReference>
<feature type="domain" description="MBD" evidence="7">
    <location>
        <begin position="14"/>
        <end position="84"/>
    </location>
</feature>
<feature type="compositionally biased region" description="Basic and acidic residues" evidence="6">
    <location>
        <begin position="177"/>
        <end position="188"/>
    </location>
</feature>
<dbReference type="Pfam" id="PF01429">
    <property type="entry name" value="MBD"/>
    <property type="match status" value="1"/>
</dbReference>
<dbReference type="Gene3D" id="3.30.890.10">
    <property type="entry name" value="Methyl-cpg-binding Protein 2, Chain A"/>
    <property type="match status" value="1"/>
</dbReference>
<dbReference type="GO" id="GO:0005634">
    <property type="term" value="C:nucleus"/>
    <property type="evidence" value="ECO:0007669"/>
    <property type="project" value="UniProtKB-SubCell"/>
</dbReference>
<evidence type="ECO:0000256" key="5">
    <source>
        <dbReference type="ARBA" id="ARBA00023242"/>
    </source>
</evidence>
<dbReference type="InterPro" id="IPR001739">
    <property type="entry name" value="Methyl_CpG_DNA-bd"/>
</dbReference>
<reference evidence="8 9" key="1">
    <citation type="submission" date="2019-09" db="EMBL/GenBank/DDBJ databases">
        <title>A chromosome-level genome assembly of the Chinese tupelo Nyssa sinensis.</title>
        <authorList>
            <person name="Yang X."/>
            <person name="Kang M."/>
            <person name="Yang Y."/>
            <person name="Xiong H."/>
            <person name="Wang M."/>
            <person name="Zhang Z."/>
            <person name="Wang Z."/>
            <person name="Wu H."/>
            <person name="Ma T."/>
            <person name="Liu J."/>
            <person name="Xi Z."/>
        </authorList>
    </citation>
    <scope>NUCLEOTIDE SEQUENCE [LARGE SCALE GENOMIC DNA]</scope>
    <source>
        <strain evidence="8">J267</strain>
        <tissue evidence="8">Leaf</tissue>
    </source>
</reference>
<feature type="compositionally biased region" description="Basic and acidic residues" evidence="6">
    <location>
        <begin position="223"/>
        <end position="237"/>
    </location>
</feature>
<organism evidence="8 9">
    <name type="scientific">Nyssa sinensis</name>
    <dbReference type="NCBI Taxonomy" id="561372"/>
    <lineage>
        <taxon>Eukaryota</taxon>
        <taxon>Viridiplantae</taxon>
        <taxon>Streptophyta</taxon>
        <taxon>Embryophyta</taxon>
        <taxon>Tracheophyta</taxon>
        <taxon>Spermatophyta</taxon>
        <taxon>Magnoliopsida</taxon>
        <taxon>eudicotyledons</taxon>
        <taxon>Gunneridae</taxon>
        <taxon>Pentapetalae</taxon>
        <taxon>asterids</taxon>
        <taxon>Cornales</taxon>
        <taxon>Nyssaceae</taxon>
        <taxon>Nyssa</taxon>
    </lineage>
</organism>
<dbReference type="SUPFAM" id="SSF54171">
    <property type="entry name" value="DNA-binding domain"/>
    <property type="match status" value="1"/>
</dbReference>
<comment type="subcellular location">
    <subcellularLocation>
        <location evidence="1">Nucleus</location>
    </subcellularLocation>
</comment>
<feature type="compositionally biased region" description="Polar residues" evidence="6">
    <location>
        <begin position="285"/>
        <end position="295"/>
    </location>
</feature>
<evidence type="ECO:0000313" key="8">
    <source>
        <dbReference type="EMBL" id="KAA8535111.1"/>
    </source>
</evidence>
<name>A0A5J5B1X4_9ASTE</name>
<keyword evidence="3" id="KW-0238">DNA-binding</keyword>
<evidence type="ECO:0000256" key="2">
    <source>
        <dbReference type="ARBA" id="ARBA00023015"/>
    </source>
</evidence>
<evidence type="ECO:0000313" key="9">
    <source>
        <dbReference type="Proteomes" id="UP000325577"/>
    </source>
</evidence>